<dbReference type="Proteomes" id="UP000030487">
    <property type="component" value="Unassembled WGS sequence"/>
</dbReference>
<evidence type="ECO:0000313" key="1">
    <source>
        <dbReference type="EMBL" id="KGR84706.1"/>
    </source>
</evidence>
<reference evidence="1 2" key="1">
    <citation type="submission" date="2014-02" db="EMBL/GenBank/DDBJ databases">
        <title>Draft genome sequence of Lysinibacillus boronitolerans NBRC 103108.</title>
        <authorList>
            <person name="Zhang F."/>
            <person name="Wang G."/>
            <person name="Zhang L."/>
        </authorList>
    </citation>
    <scope>NUCLEOTIDE SEQUENCE [LARGE SCALE GENOMIC DNA]</scope>
    <source>
        <strain evidence="1 2">NBRC 103108</strain>
    </source>
</reference>
<proteinExistence type="predicted"/>
<comment type="caution">
    <text evidence="1">The sequence shown here is derived from an EMBL/GenBank/DDBJ whole genome shotgun (WGS) entry which is preliminary data.</text>
</comment>
<protein>
    <recommendedName>
        <fullName evidence="3">SprA-related family protein</fullName>
    </recommendedName>
</protein>
<name>A0ABR4XYB8_9BACI</name>
<evidence type="ECO:0000313" key="2">
    <source>
        <dbReference type="Proteomes" id="UP000030487"/>
    </source>
</evidence>
<accession>A0ABR4XYB8</accession>
<evidence type="ECO:0008006" key="3">
    <source>
        <dbReference type="Google" id="ProtNLM"/>
    </source>
</evidence>
<keyword evidence="2" id="KW-1185">Reference proteome</keyword>
<dbReference type="RefSeq" id="WP_036078137.1">
    <property type="nucleotide sequence ID" value="NZ_AVCW01000007.1"/>
</dbReference>
<gene>
    <name evidence="1" type="ORF">CD31_13405</name>
</gene>
<dbReference type="EMBL" id="JPVR01000075">
    <property type="protein sequence ID" value="KGR84706.1"/>
    <property type="molecule type" value="Genomic_DNA"/>
</dbReference>
<sequence>MKITNLMEQERISSQHNRKKILQRKEAGDAYRKNAMYFQPKKNPLLIELENLLLGRTDQDLYEQQQEESKEVTPQQQAIMEDLQQTEKNVRAHEQTYKVGMNDNADSSHISDSELGDTLLPILEQVRNAALSSAEPSPQDLRVAQSVDAHIQHMLNNSNGDEVTTNESEPSFVRDIIEVKVPERYAKELKLDPFADTIFGKNYETAFKLRAFKQASERYAAHVQMTKNGYRPDKDSMFSLIA</sequence>
<organism evidence="1 2">
    <name type="scientific">Lysinibacillus boronitolerans JCM 21713 = 10a = NBRC 103108</name>
    <dbReference type="NCBI Taxonomy" id="1294264"/>
    <lineage>
        <taxon>Bacteria</taxon>
        <taxon>Bacillati</taxon>
        <taxon>Bacillota</taxon>
        <taxon>Bacilli</taxon>
        <taxon>Bacillales</taxon>
        <taxon>Bacillaceae</taxon>
        <taxon>Lysinibacillus</taxon>
    </lineage>
</organism>